<evidence type="ECO:0000256" key="7">
    <source>
        <dbReference type="ARBA" id="ARBA00022741"/>
    </source>
</evidence>
<keyword evidence="19" id="KW-1185">Reference proteome</keyword>
<dbReference type="RefSeq" id="WP_171154557.1">
    <property type="nucleotide sequence ID" value="NZ_JABENB010000001.1"/>
</dbReference>
<evidence type="ECO:0000256" key="14">
    <source>
        <dbReference type="HAMAP-Rule" id="MF_00046"/>
    </source>
</evidence>
<dbReference type="InterPro" id="IPR005758">
    <property type="entry name" value="UDP-N-AcMur_Ala_ligase_MurC"/>
</dbReference>
<dbReference type="EC" id="6.3.2.8" evidence="3 14"/>
<evidence type="ECO:0000256" key="13">
    <source>
        <dbReference type="ARBA" id="ARBA00047833"/>
    </source>
</evidence>
<dbReference type="InterPro" id="IPR013221">
    <property type="entry name" value="Mur_ligase_cen"/>
</dbReference>
<dbReference type="PANTHER" id="PTHR43445">
    <property type="entry name" value="UDP-N-ACETYLMURAMATE--L-ALANINE LIGASE-RELATED"/>
    <property type="match status" value="1"/>
</dbReference>
<keyword evidence="6 14" id="KW-0132">Cell division</keyword>
<proteinExistence type="inferred from homology"/>
<keyword evidence="9 14" id="KW-0133">Cell shape</keyword>
<comment type="function">
    <text evidence="14">Cell wall formation.</text>
</comment>
<dbReference type="GO" id="GO:0051301">
    <property type="term" value="P:cell division"/>
    <property type="evidence" value="ECO:0007669"/>
    <property type="project" value="UniProtKB-KW"/>
</dbReference>
<dbReference type="InterPro" id="IPR036615">
    <property type="entry name" value="Mur_ligase_C_dom_sf"/>
</dbReference>
<dbReference type="Proteomes" id="UP000557772">
    <property type="component" value="Unassembled WGS sequence"/>
</dbReference>
<dbReference type="SUPFAM" id="SSF51984">
    <property type="entry name" value="MurCD N-terminal domain"/>
    <property type="match status" value="1"/>
</dbReference>
<evidence type="ECO:0000256" key="9">
    <source>
        <dbReference type="ARBA" id="ARBA00022960"/>
    </source>
</evidence>
<dbReference type="AlphaFoldDB" id="A0A849AK51"/>
<comment type="catalytic activity">
    <reaction evidence="13 14">
        <text>UDP-N-acetyl-alpha-D-muramate + L-alanine + ATP = UDP-N-acetyl-alpha-D-muramoyl-L-alanine + ADP + phosphate + H(+)</text>
        <dbReference type="Rhea" id="RHEA:23372"/>
        <dbReference type="ChEBI" id="CHEBI:15378"/>
        <dbReference type="ChEBI" id="CHEBI:30616"/>
        <dbReference type="ChEBI" id="CHEBI:43474"/>
        <dbReference type="ChEBI" id="CHEBI:57972"/>
        <dbReference type="ChEBI" id="CHEBI:70757"/>
        <dbReference type="ChEBI" id="CHEBI:83898"/>
        <dbReference type="ChEBI" id="CHEBI:456216"/>
        <dbReference type="EC" id="6.3.2.8"/>
    </reaction>
</comment>
<evidence type="ECO:0000259" key="17">
    <source>
        <dbReference type="Pfam" id="PF08245"/>
    </source>
</evidence>
<keyword evidence="12 14" id="KW-0961">Cell wall biogenesis/degradation</keyword>
<comment type="similarity">
    <text evidence="14">Belongs to the MurCDEF family.</text>
</comment>
<evidence type="ECO:0000313" key="19">
    <source>
        <dbReference type="Proteomes" id="UP000557772"/>
    </source>
</evidence>
<dbReference type="Pfam" id="PF02875">
    <property type="entry name" value="Mur_ligase_C"/>
    <property type="match status" value="1"/>
</dbReference>
<evidence type="ECO:0000256" key="8">
    <source>
        <dbReference type="ARBA" id="ARBA00022840"/>
    </source>
</evidence>
<keyword evidence="11 14" id="KW-0131">Cell cycle</keyword>
<dbReference type="InterPro" id="IPR036565">
    <property type="entry name" value="Mur-like_cat_sf"/>
</dbReference>
<dbReference type="PANTHER" id="PTHR43445:SF3">
    <property type="entry name" value="UDP-N-ACETYLMURAMATE--L-ALANINE LIGASE"/>
    <property type="match status" value="1"/>
</dbReference>
<organism evidence="18 19">
    <name type="scientific">Flexivirga aerilata</name>
    <dbReference type="NCBI Taxonomy" id="1656889"/>
    <lineage>
        <taxon>Bacteria</taxon>
        <taxon>Bacillati</taxon>
        <taxon>Actinomycetota</taxon>
        <taxon>Actinomycetes</taxon>
        <taxon>Micrococcales</taxon>
        <taxon>Dermacoccaceae</taxon>
        <taxon>Flexivirga</taxon>
    </lineage>
</organism>
<dbReference type="Pfam" id="PF01225">
    <property type="entry name" value="Mur_ligase"/>
    <property type="match status" value="1"/>
</dbReference>
<comment type="pathway">
    <text evidence="2 14">Cell wall biogenesis; peptidoglycan biosynthesis.</text>
</comment>
<dbReference type="Gene3D" id="3.40.1190.10">
    <property type="entry name" value="Mur-like, catalytic domain"/>
    <property type="match status" value="1"/>
</dbReference>
<dbReference type="GO" id="GO:0009252">
    <property type="term" value="P:peptidoglycan biosynthetic process"/>
    <property type="evidence" value="ECO:0007669"/>
    <property type="project" value="UniProtKB-UniRule"/>
</dbReference>
<dbReference type="InterPro" id="IPR050061">
    <property type="entry name" value="MurCDEF_pg_biosynth"/>
</dbReference>
<evidence type="ECO:0000256" key="12">
    <source>
        <dbReference type="ARBA" id="ARBA00023316"/>
    </source>
</evidence>
<dbReference type="GO" id="GO:0005524">
    <property type="term" value="F:ATP binding"/>
    <property type="evidence" value="ECO:0007669"/>
    <property type="project" value="UniProtKB-UniRule"/>
</dbReference>
<dbReference type="GO" id="GO:0008360">
    <property type="term" value="P:regulation of cell shape"/>
    <property type="evidence" value="ECO:0007669"/>
    <property type="project" value="UniProtKB-KW"/>
</dbReference>
<comment type="caution">
    <text evidence="18">The sequence shown here is derived from an EMBL/GenBank/DDBJ whole genome shotgun (WGS) entry which is preliminary data.</text>
</comment>
<evidence type="ECO:0000313" key="18">
    <source>
        <dbReference type="EMBL" id="NNG39638.1"/>
    </source>
</evidence>
<feature type="domain" description="Mur ligase N-terminal catalytic" evidence="15">
    <location>
        <begin position="28"/>
        <end position="126"/>
    </location>
</feature>
<dbReference type="GO" id="GO:0008763">
    <property type="term" value="F:UDP-N-acetylmuramate-L-alanine ligase activity"/>
    <property type="evidence" value="ECO:0007669"/>
    <property type="project" value="UniProtKB-UniRule"/>
</dbReference>
<evidence type="ECO:0000259" key="16">
    <source>
        <dbReference type="Pfam" id="PF02875"/>
    </source>
</evidence>
<dbReference type="GO" id="GO:0071555">
    <property type="term" value="P:cell wall organization"/>
    <property type="evidence" value="ECO:0007669"/>
    <property type="project" value="UniProtKB-KW"/>
</dbReference>
<keyword evidence="7 14" id="KW-0547">Nucleotide-binding</keyword>
<evidence type="ECO:0000256" key="2">
    <source>
        <dbReference type="ARBA" id="ARBA00004752"/>
    </source>
</evidence>
<dbReference type="Gene3D" id="3.90.190.20">
    <property type="entry name" value="Mur ligase, C-terminal domain"/>
    <property type="match status" value="1"/>
</dbReference>
<evidence type="ECO:0000259" key="15">
    <source>
        <dbReference type="Pfam" id="PF01225"/>
    </source>
</evidence>
<dbReference type="InterPro" id="IPR004101">
    <property type="entry name" value="Mur_ligase_C"/>
</dbReference>
<dbReference type="GO" id="GO:0005737">
    <property type="term" value="C:cytoplasm"/>
    <property type="evidence" value="ECO:0007669"/>
    <property type="project" value="UniProtKB-SubCell"/>
</dbReference>
<dbReference type="EMBL" id="JABENB010000001">
    <property type="protein sequence ID" value="NNG39638.1"/>
    <property type="molecule type" value="Genomic_DNA"/>
</dbReference>
<feature type="domain" description="Mur ligase central" evidence="17">
    <location>
        <begin position="132"/>
        <end position="313"/>
    </location>
</feature>
<evidence type="ECO:0000256" key="3">
    <source>
        <dbReference type="ARBA" id="ARBA00012211"/>
    </source>
</evidence>
<comment type="subcellular location">
    <subcellularLocation>
        <location evidence="1 14">Cytoplasm</location>
    </subcellularLocation>
</comment>
<keyword evidence="10 14" id="KW-0573">Peptidoglycan synthesis</keyword>
<dbReference type="Pfam" id="PF08245">
    <property type="entry name" value="Mur_ligase_M"/>
    <property type="match status" value="1"/>
</dbReference>
<feature type="domain" description="Mur ligase C-terminal" evidence="16">
    <location>
        <begin position="337"/>
        <end position="465"/>
    </location>
</feature>
<dbReference type="SUPFAM" id="SSF53244">
    <property type="entry name" value="MurD-like peptide ligases, peptide-binding domain"/>
    <property type="match status" value="1"/>
</dbReference>
<evidence type="ECO:0000256" key="4">
    <source>
        <dbReference type="ARBA" id="ARBA00022490"/>
    </source>
</evidence>
<name>A0A849AK51_9MICO</name>
<evidence type="ECO:0000256" key="5">
    <source>
        <dbReference type="ARBA" id="ARBA00022598"/>
    </source>
</evidence>
<dbReference type="Gene3D" id="3.40.50.720">
    <property type="entry name" value="NAD(P)-binding Rossmann-like Domain"/>
    <property type="match status" value="1"/>
</dbReference>
<dbReference type="InterPro" id="IPR000713">
    <property type="entry name" value="Mur_ligase_N"/>
</dbReference>
<accession>A0A849AK51</accession>
<feature type="binding site" evidence="14">
    <location>
        <begin position="134"/>
        <end position="140"/>
    </location>
    <ligand>
        <name>ATP</name>
        <dbReference type="ChEBI" id="CHEBI:30616"/>
    </ligand>
</feature>
<protein>
    <recommendedName>
        <fullName evidence="3 14">UDP-N-acetylmuramate--L-alanine ligase</fullName>
        <ecNumber evidence="3 14">6.3.2.8</ecNumber>
    </recommendedName>
    <alternativeName>
        <fullName evidence="14">UDP-N-acetylmuramoyl-L-alanine synthetase</fullName>
    </alternativeName>
</protein>
<reference evidence="18 19" key="1">
    <citation type="submission" date="2020-05" db="EMBL/GenBank/DDBJ databases">
        <title>Flexivirga sp. ID2601S isolated from air conditioner.</title>
        <authorList>
            <person name="Kim D.H."/>
        </authorList>
    </citation>
    <scope>NUCLEOTIDE SEQUENCE [LARGE SCALE GENOMIC DNA]</scope>
    <source>
        <strain evidence="18 19">ID2601S</strain>
    </source>
</reference>
<evidence type="ECO:0000256" key="6">
    <source>
        <dbReference type="ARBA" id="ARBA00022618"/>
    </source>
</evidence>
<dbReference type="SUPFAM" id="SSF53623">
    <property type="entry name" value="MurD-like peptide ligases, catalytic domain"/>
    <property type="match status" value="1"/>
</dbReference>
<dbReference type="HAMAP" id="MF_00046">
    <property type="entry name" value="MurC"/>
    <property type="match status" value="1"/>
</dbReference>
<gene>
    <name evidence="14" type="primary">murC</name>
    <name evidence="18" type="ORF">HJ588_10185</name>
</gene>
<dbReference type="NCBIfam" id="TIGR01082">
    <property type="entry name" value="murC"/>
    <property type="match status" value="1"/>
</dbReference>
<evidence type="ECO:0000256" key="10">
    <source>
        <dbReference type="ARBA" id="ARBA00022984"/>
    </source>
</evidence>
<evidence type="ECO:0000256" key="11">
    <source>
        <dbReference type="ARBA" id="ARBA00023306"/>
    </source>
</evidence>
<keyword evidence="5 14" id="KW-0436">Ligase</keyword>
<keyword evidence="8 14" id="KW-0067">ATP-binding</keyword>
<dbReference type="UniPathway" id="UPA00219"/>
<keyword evidence="4 14" id="KW-0963">Cytoplasm</keyword>
<evidence type="ECO:0000256" key="1">
    <source>
        <dbReference type="ARBA" id="ARBA00004496"/>
    </source>
</evidence>
<sequence>MSPEPDGVNRRFDFHAPLPSLAGVRAAHLIAIGGSGMSGVARLLLARGIAVSGSDRAESAVLEELRAAGADVVIGQSAQTADRVPADAVVVVSSAIAEDNPELARLRERGLTVLHRAQALGMLMAGRGALAVAGANGKTTTSAMATVALRAVGADPSYAIGAPIVGIGANSGVGQGDSFVVEADESDGSFLVYHPQVAIVTNIRDDHLDFYGTSQRLHAAYADFAATIRPGGLLVACADDDGSAALAARVRESGVRVLTYGRTEHADLRLVEESGSGFDWRATLVLPSGARLPLRLRVPGAHNLLNAAGVALALTEGLGCDPRAVVEGLAEFAGTARRFEPRGEAGGVRVVDDYAHNPGKLEAVVRTGLALRDGGRLIVAFQPHLYSRTQHAADGLAAALSLADVSIVLDVYGAREDPVPGVTGALVADRVTDAETVFAPTHEDALRAVLDRARPGDLVLTVGAGDVTTLGPRVLKALGSA</sequence>